<dbReference type="InterPro" id="IPR045087">
    <property type="entry name" value="Cu-oxidase_fam"/>
</dbReference>
<dbReference type="EMBL" id="RCTF01000003">
    <property type="protein sequence ID" value="RLP80506.1"/>
    <property type="molecule type" value="Genomic_DNA"/>
</dbReference>
<name>A0A3L7AJ21_9HYPH</name>
<dbReference type="InterPro" id="IPR011706">
    <property type="entry name" value="Cu-oxidase_C"/>
</dbReference>
<evidence type="ECO:0000313" key="5">
    <source>
        <dbReference type="Proteomes" id="UP000269692"/>
    </source>
</evidence>
<dbReference type="PANTHER" id="PTHR11709">
    <property type="entry name" value="MULTI-COPPER OXIDASE"/>
    <property type="match status" value="1"/>
</dbReference>
<evidence type="ECO:0000313" key="4">
    <source>
        <dbReference type="EMBL" id="RLP80506.1"/>
    </source>
</evidence>
<comment type="caution">
    <text evidence="4">The sequence shown here is derived from an EMBL/GenBank/DDBJ whole genome shotgun (WGS) entry which is preliminary data.</text>
</comment>
<dbReference type="InterPro" id="IPR008972">
    <property type="entry name" value="Cupredoxin"/>
</dbReference>
<reference evidence="4 5" key="1">
    <citation type="submission" date="2018-10" db="EMBL/GenBank/DDBJ databases">
        <title>Xanthobacter tagetidis genome sequencing and assembly.</title>
        <authorList>
            <person name="Maclea K.S."/>
            <person name="Goen A.E."/>
            <person name="Fatima S.A."/>
        </authorList>
    </citation>
    <scope>NUCLEOTIDE SEQUENCE [LARGE SCALE GENOMIC DNA]</scope>
    <source>
        <strain evidence="4 5">ATCC 700314</strain>
    </source>
</reference>
<dbReference type="InterPro" id="IPR011707">
    <property type="entry name" value="Cu-oxidase-like_N"/>
</dbReference>
<dbReference type="SUPFAM" id="SSF49503">
    <property type="entry name" value="Cupredoxins"/>
    <property type="match status" value="3"/>
</dbReference>
<protein>
    <submittedName>
        <fullName evidence="4">Multicopper oxidase family protein</fullName>
    </submittedName>
</protein>
<proteinExistence type="predicted"/>
<evidence type="ECO:0000256" key="1">
    <source>
        <dbReference type="SAM" id="MobiDB-lite"/>
    </source>
</evidence>
<feature type="compositionally biased region" description="Basic and acidic residues" evidence="1">
    <location>
        <begin position="1"/>
        <end position="12"/>
    </location>
</feature>
<evidence type="ECO:0000259" key="3">
    <source>
        <dbReference type="Pfam" id="PF07732"/>
    </source>
</evidence>
<feature type="domain" description="Plastocyanin-like" evidence="3">
    <location>
        <begin position="209"/>
        <end position="305"/>
    </location>
</feature>
<organism evidence="4 5">
    <name type="scientific">Xanthobacter tagetidis</name>
    <dbReference type="NCBI Taxonomy" id="60216"/>
    <lineage>
        <taxon>Bacteria</taxon>
        <taxon>Pseudomonadati</taxon>
        <taxon>Pseudomonadota</taxon>
        <taxon>Alphaproteobacteria</taxon>
        <taxon>Hyphomicrobiales</taxon>
        <taxon>Xanthobacteraceae</taxon>
        <taxon>Xanthobacter</taxon>
    </lineage>
</organism>
<dbReference type="GO" id="GO:0016491">
    <property type="term" value="F:oxidoreductase activity"/>
    <property type="evidence" value="ECO:0007669"/>
    <property type="project" value="InterPro"/>
</dbReference>
<sequence>MDAPIKSEHDGGGGRCAAQNHRRLPLSPFPSLSPLPAVALRLDRRAQGPADGAWMLRSSRSMTAVRAVGVVGAVRADGASCGGSGGGGPGGDGTDAKRRVEMGALCGRGRRGRASEWRLPFFRRRKMVRETSRGEPSVSNLCPTRRSLLKGAAATLLLPATGGLAAAQTPAAQAPGASAAAAGAPPVPAPVSVALSAAEAARPELAGPGRLALFNQGLPGPVLRLKKGGTLNVDLANGLKEDVALVWHGLRGPSAGAALAAAPVAGGKSGTVSVTAPDAGTYWYHAANPTLARRALAGALVVEEPGPALYAADHVLFIQSFPPETGMPIFPVNGAISPTFQGPADGRARLRFINATTLMLRVRVRGPAAYVIAVDGQPAEPFELKEGRLQLPPGGRVDVAATLDDADVSIVELETAQEPIRLAVIAPVGPAGTAPDGPPPPLPPNALPKEIPLQNAARFDVPIGESAVGPPLVGSVKAGRTVVLTLANTMEAPVSVHIQGTAVRLLDGMDDGWKPWWHDTVPVGPKSTVRVAFLADAPGRWPIIVQRVGDGAVVTSRAFEVTPA</sequence>
<dbReference type="Gene3D" id="2.60.40.420">
    <property type="entry name" value="Cupredoxins - blue copper proteins"/>
    <property type="match status" value="3"/>
</dbReference>
<dbReference type="OrthoDB" id="9757546at2"/>
<dbReference type="GO" id="GO:0005507">
    <property type="term" value="F:copper ion binding"/>
    <property type="evidence" value="ECO:0007669"/>
    <property type="project" value="InterPro"/>
</dbReference>
<keyword evidence="5" id="KW-1185">Reference proteome</keyword>
<feature type="domain" description="Plastocyanin-like" evidence="2">
    <location>
        <begin position="475"/>
        <end position="541"/>
    </location>
</feature>
<gene>
    <name evidence="4" type="ORF">D9R14_05480</name>
</gene>
<dbReference type="AlphaFoldDB" id="A0A3L7AJ21"/>
<accession>A0A3L7AJ21</accession>
<dbReference type="Pfam" id="PF07731">
    <property type="entry name" value="Cu-oxidase_2"/>
    <property type="match status" value="1"/>
</dbReference>
<feature type="region of interest" description="Disordered" evidence="1">
    <location>
        <begin position="1"/>
        <end position="30"/>
    </location>
</feature>
<dbReference type="Proteomes" id="UP000269692">
    <property type="component" value="Unassembled WGS sequence"/>
</dbReference>
<feature type="compositionally biased region" description="Gly residues" evidence="1">
    <location>
        <begin position="80"/>
        <end position="93"/>
    </location>
</feature>
<feature type="region of interest" description="Disordered" evidence="1">
    <location>
        <begin position="78"/>
        <end position="97"/>
    </location>
</feature>
<dbReference type="Pfam" id="PF07732">
    <property type="entry name" value="Cu-oxidase_3"/>
    <property type="match status" value="1"/>
</dbReference>
<evidence type="ECO:0000259" key="2">
    <source>
        <dbReference type="Pfam" id="PF07731"/>
    </source>
</evidence>